<name>A0A4R6YD21_9HYPH</name>
<comment type="caution">
    <text evidence="5">The sequence shown here is derived from an EMBL/GenBank/DDBJ whole genome shotgun (WGS) entry which is preliminary data.</text>
</comment>
<reference evidence="5 6" key="1">
    <citation type="submission" date="2019-03" db="EMBL/GenBank/DDBJ databases">
        <title>Genomic Encyclopedia of Type Strains, Phase IV (KMG-IV): sequencing the most valuable type-strain genomes for metagenomic binning, comparative biology and taxonomic classification.</title>
        <authorList>
            <person name="Goeker M."/>
        </authorList>
    </citation>
    <scope>NUCLEOTIDE SEQUENCE [LARGE SCALE GENOMIC DNA]</scope>
    <source>
        <strain evidence="5 6">DSM 11603</strain>
    </source>
</reference>
<dbReference type="AlphaFoldDB" id="A0A4R6YD21"/>
<dbReference type="Gene3D" id="3.40.50.150">
    <property type="entry name" value="Vaccinia Virus protein VP39"/>
    <property type="match status" value="1"/>
</dbReference>
<organism evidence="5 6">
    <name type="scientific">Aquamicrobium defluvii</name>
    <dbReference type="NCBI Taxonomy" id="69279"/>
    <lineage>
        <taxon>Bacteria</taxon>
        <taxon>Pseudomonadati</taxon>
        <taxon>Pseudomonadota</taxon>
        <taxon>Alphaproteobacteria</taxon>
        <taxon>Hyphomicrobiales</taxon>
        <taxon>Phyllobacteriaceae</taxon>
        <taxon>Aquamicrobium</taxon>
    </lineage>
</organism>
<dbReference type="PANTHER" id="PTHR47816:SF4">
    <property type="entry name" value="RIBOSOMAL RNA SMALL SUBUNIT METHYLTRANSFERASE C"/>
    <property type="match status" value="1"/>
</dbReference>
<dbReference type="InterPro" id="IPR007848">
    <property type="entry name" value="Small_mtfrase_dom"/>
</dbReference>
<feature type="domain" description="Methyltransferase small" evidence="4">
    <location>
        <begin position="172"/>
        <end position="336"/>
    </location>
</feature>
<evidence type="ECO:0000256" key="2">
    <source>
        <dbReference type="ARBA" id="ARBA00022679"/>
    </source>
</evidence>
<dbReference type="GO" id="GO:0032259">
    <property type="term" value="P:methylation"/>
    <property type="evidence" value="ECO:0007669"/>
    <property type="project" value="UniProtKB-KW"/>
</dbReference>
<dbReference type="SUPFAM" id="SSF53335">
    <property type="entry name" value="S-adenosyl-L-methionine-dependent methyltransferases"/>
    <property type="match status" value="1"/>
</dbReference>
<evidence type="ECO:0000313" key="5">
    <source>
        <dbReference type="EMBL" id="TDR33779.1"/>
    </source>
</evidence>
<evidence type="ECO:0000259" key="4">
    <source>
        <dbReference type="Pfam" id="PF05175"/>
    </source>
</evidence>
<evidence type="ECO:0000256" key="3">
    <source>
        <dbReference type="ARBA" id="ARBA00022691"/>
    </source>
</evidence>
<dbReference type="InterPro" id="IPR029063">
    <property type="entry name" value="SAM-dependent_MTases_sf"/>
</dbReference>
<evidence type="ECO:0000256" key="1">
    <source>
        <dbReference type="ARBA" id="ARBA00022603"/>
    </source>
</evidence>
<protein>
    <submittedName>
        <fullName evidence="5">16S rRNA m(2)G 1207 methyltransferase</fullName>
    </submittedName>
</protein>
<keyword evidence="2 5" id="KW-0808">Transferase</keyword>
<keyword evidence="6" id="KW-1185">Reference proteome</keyword>
<accession>A0A4R6YD21</accession>
<keyword evidence="3" id="KW-0949">S-adenosyl-L-methionine</keyword>
<dbReference type="Proteomes" id="UP000294958">
    <property type="component" value="Unassembled WGS sequence"/>
</dbReference>
<dbReference type="GO" id="GO:0008757">
    <property type="term" value="F:S-adenosylmethionine-dependent methyltransferase activity"/>
    <property type="evidence" value="ECO:0007669"/>
    <property type="project" value="InterPro"/>
</dbReference>
<evidence type="ECO:0000313" key="6">
    <source>
        <dbReference type="Proteomes" id="UP000294958"/>
    </source>
</evidence>
<keyword evidence="1 5" id="KW-0489">Methyltransferase</keyword>
<proteinExistence type="predicted"/>
<dbReference type="EMBL" id="SNZF01000019">
    <property type="protein sequence ID" value="TDR33779.1"/>
    <property type="molecule type" value="Genomic_DNA"/>
</dbReference>
<dbReference type="CDD" id="cd02440">
    <property type="entry name" value="AdoMet_MTases"/>
    <property type="match status" value="1"/>
</dbReference>
<dbReference type="InterPro" id="IPR046977">
    <property type="entry name" value="RsmC/RlmG"/>
</dbReference>
<dbReference type="PANTHER" id="PTHR47816">
    <property type="entry name" value="RIBOSOMAL RNA SMALL SUBUNIT METHYLTRANSFERASE C"/>
    <property type="match status" value="1"/>
</dbReference>
<gene>
    <name evidence="5" type="ORF">DES43_11965</name>
</gene>
<dbReference type="Pfam" id="PF05175">
    <property type="entry name" value="MTS"/>
    <property type="match status" value="1"/>
</dbReference>
<sequence>MLYQPHMASDSLKTLFYPFESGALDAPAAGSHVLFLGAEPGFRLPEGFEADLHCVQGFRPYFRVLQSAGRNVAPRAEGDGYVMALVLAGRHRGQNELWIAEALERVAPGGTVLVAGGKDDGIASLRKRIDALVPLVDALPKYHGIAFWLHRPDNDDAAGKLRSDNPPALVENRFHTSPGMFSFDRIDAGSRLLAGNMPDGVSGHIADFCAGWGFLAASIADRFSGIRSLDLYEADFEALEAARRNVPQASGFFWQDLAGEPVERRYDWIVMNPPFHQGRAAEPEIGRRLIDAAAKALKPGGRLVIVANRQLPYEAVLASAFASSQEIARDNRFKVFLARR</sequence>